<dbReference type="GO" id="GO:0007155">
    <property type="term" value="P:cell adhesion"/>
    <property type="evidence" value="ECO:0007669"/>
    <property type="project" value="InterPro"/>
</dbReference>
<dbReference type="GO" id="GO:0009289">
    <property type="term" value="C:pilus"/>
    <property type="evidence" value="ECO:0007669"/>
    <property type="project" value="InterPro"/>
</dbReference>
<dbReference type="EMBL" id="DAAMHJ010000037">
    <property type="protein sequence ID" value="HAC6678845.1"/>
    <property type="molecule type" value="Genomic_DNA"/>
</dbReference>
<comment type="caution">
    <text evidence="2">The sequence shown here is derived from an EMBL/GenBank/DDBJ whole genome shotgun (WGS) entry which is preliminary data.</text>
</comment>
<feature type="transmembrane region" description="Helical" evidence="1">
    <location>
        <begin position="6"/>
        <end position="25"/>
    </location>
</feature>
<evidence type="ECO:0000313" key="2">
    <source>
        <dbReference type="EMBL" id="HAC6678845.1"/>
    </source>
</evidence>
<keyword evidence="1" id="KW-0812">Transmembrane</keyword>
<reference evidence="2" key="1">
    <citation type="journal article" date="2018" name="Genome Biol.">
        <title>SKESA: strategic k-mer extension for scrupulous assemblies.</title>
        <authorList>
            <person name="Souvorov A."/>
            <person name="Agarwala R."/>
            <person name="Lipman D.J."/>
        </authorList>
    </citation>
    <scope>NUCLEOTIDE SEQUENCE</scope>
    <source>
        <strain evidence="2">M138</strain>
    </source>
</reference>
<evidence type="ECO:0000256" key="1">
    <source>
        <dbReference type="SAM" id="Phobius"/>
    </source>
</evidence>
<keyword evidence="1" id="KW-1133">Transmembrane helix</keyword>
<dbReference type="Gene3D" id="2.60.40.1090">
    <property type="entry name" value="Fimbrial-type adhesion domain"/>
    <property type="match status" value="1"/>
</dbReference>
<organism evidence="2">
    <name type="scientific">Salmonella enterica subsp. enterica serovar Eastbourne</name>
    <dbReference type="NCBI Taxonomy" id="486993"/>
    <lineage>
        <taxon>Bacteria</taxon>
        <taxon>Pseudomonadati</taxon>
        <taxon>Pseudomonadota</taxon>
        <taxon>Gammaproteobacteria</taxon>
        <taxon>Enterobacterales</taxon>
        <taxon>Enterobacteriaceae</taxon>
        <taxon>Salmonella</taxon>
    </lineage>
</organism>
<dbReference type="AlphaFoldDB" id="A0A702BA93"/>
<reference evidence="2" key="2">
    <citation type="submission" date="2018-07" db="EMBL/GenBank/DDBJ databases">
        <authorList>
            <consortium name="NCBI Pathogen Detection Project"/>
        </authorList>
    </citation>
    <scope>NUCLEOTIDE SEQUENCE</scope>
    <source>
        <strain evidence="2">M138</strain>
    </source>
</reference>
<keyword evidence="1" id="KW-0472">Membrane</keyword>
<gene>
    <name evidence="2" type="ORF">G0D12_24775</name>
</gene>
<name>A0A702BA93_SALET</name>
<protein>
    <recommendedName>
        <fullName evidence="3">Fimbrial protein</fullName>
    </recommendedName>
</protein>
<accession>A0A702BA93</accession>
<dbReference type="InterPro" id="IPR036937">
    <property type="entry name" value="Adhesion_dom_fimbrial_sf"/>
</dbReference>
<proteinExistence type="predicted"/>
<dbReference type="InterPro" id="IPR008966">
    <property type="entry name" value="Adhesion_dom_sf"/>
</dbReference>
<dbReference type="SUPFAM" id="SSF49401">
    <property type="entry name" value="Bacterial adhesins"/>
    <property type="match status" value="1"/>
</dbReference>
<sequence length="184" mass="19588">MEVKKIWYTISGLLIYTGINISVAADSVDTQLFLRMDVVNVTCLINDGAGINQQVNLPLASQAELRAGTAKSGLAKLMVDCSKNLTQPASFEVSLAPSGGVSAVGSGADGILRTDLSGVALKLVWKINGQPASLAFGDYSKFFPSASTPQQWDLSLLVTPQYIPGENIEKGFYKSAVKVNIIYI</sequence>
<evidence type="ECO:0008006" key="3">
    <source>
        <dbReference type="Google" id="ProtNLM"/>
    </source>
</evidence>